<keyword evidence="7 9" id="KW-0472">Membrane</keyword>
<evidence type="ECO:0000256" key="4">
    <source>
        <dbReference type="ARBA" id="ARBA00022692"/>
    </source>
</evidence>
<comment type="similarity">
    <text evidence="2 9">Belongs to the SLC41A transporter family.</text>
</comment>
<dbReference type="Pfam" id="PF01769">
    <property type="entry name" value="MgtE"/>
    <property type="match status" value="1"/>
</dbReference>
<dbReference type="SUPFAM" id="SSF54631">
    <property type="entry name" value="CBS-domain pair"/>
    <property type="match status" value="1"/>
</dbReference>
<dbReference type="GO" id="GO:0005886">
    <property type="term" value="C:plasma membrane"/>
    <property type="evidence" value="ECO:0007669"/>
    <property type="project" value="UniProtKB-SubCell"/>
</dbReference>
<keyword evidence="9" id="KW-1003">Cell membrane</keyword>
<dbReference type="SUPFAM" id="SSF161093">
    <property type="entry name" value="MgtE membrane domain-like"/>
    <property type="match status" value="1"/>
</dbReference>
<dbReference type="InterPro" id="IPR006667">
    <property type="entry name" value="SLC41_membr_dom"/>
</dbReference>
<keyword evidence="9" id="KW-0479">Metal-binding</keyword>
<sequence>MSPIIEVLKETLRRSVQRHDIKTIEKVLTKTHKGDIAEVLKYLSKEERVKIFNILYKMNPDKAAVVFTDFDDTIKIEIIRSIHIKDAVDFILKLPTSEIASIIENIPEDIKIAVIENLKGDEKEELKHLLSEGEDTVASLIQEDFIYILDVATVEEVIDKVKEHNEDREIIYIYVVDEKKKLVGVISLKEIITNPLNIMIKDIMRRDLIVLNINDTKEDAIETFRRYDLYVLPVVDEEGILQGVVYIEDILDVMSEKTTEDFFKMAGAKEEELFYADKTFKIAKLRLPWLLIATVGEFITAIIISLFDYTISEFIQVVYFLPMVAALSGNISSQAAIITARGLKEGRLTENTIDYLLTVFRELKVAIFIGIIIGILVGVVASLWISNHILGIIVAIALFFSIIFAGLIGSLVPFIMYKLEKDPTLATGPLSLTLTDIVGISIYFVVATLFIHYLKL</sequence>
<dbReference type="PANTHER" id="PTHR43773">
    <property type="entry name" value="MAGNESIUM TRANSPORTER MGTE"/>
    <property type="match status" value="1"/>
</dbReference>
<dbReference type="SUPFAM" id="SSF158791">
    <property type="entry name" value="MgtE N-terminal domain-like"/>
    <property type="match status" value="1"/>
</dbReference>
<keyword evidence="3 9" id="KW-0813">Transport</keyword>
<dbReference type="Pfam" id="PF00571">
    <property type="entry name" value="CBS"/>
    <property type="match status" value="2"/>
</dbReference>
<keyword evidence="8" id="KW-0129">CBS domain</keyword>
<feature type="domain" description="CBS" evidence="10">
    <location>
        <begin position="204"/>
        <end position="260"/>
    </location>
</feature>
<dbReference type="AlphaFoldDB" id="A0A146JB73"/>
<protein>
    <recommendedName>
        <fullName evidence="9">Magnesium transporter MgtE</fullName>
    </recommendedName>
</protein>
<keyword evidence="5 9" id="KW-0460">Magnesium</keyword>
<dbReference type="SMART" id="SM00116">
    <property type="entry name" value="CBS"/>
    <property type="match status" value="2"/>
</dbReference>
<dbReference type="InterPro" id="IPR006669">
    <property type="entry name" value="MgtE_transporter"/>
</dbReference>
<evidence type="ECO:0000256" key="7">
    <source>
        <dbReference type="ARBA" id="ARBA00023136"/>
    </source>
</evidence>
<dbReference type="InterPro" id="IPR000644">
    <property type="entry name" value="CBS_dom"/>
</dbReference>
<feature type="domain" description="CBS" evidence="10">
    <location>
        <begin position="141"/>
        <end position="203"/>
    </location>
</feature>
<feature type="transmembrane region" description="Helical" evidence="9">
    <location>
        <begin position="363"/>
        <end position="385"/>
    </location>
</feature>
<evidence type="ECO:0000313" key="11">
    <source>
        <dbReference type="EMBL" id="BAU79786.1"/>
    </source>
</evidence>
<dbReference type="Gene3D" id="1.10.357.20">
    <property type="entry name" value="SLC41 divalent cation transporters, integral membrane domain"/>
    <property type="match status" value="1"/>
</dbReference>
<dbReference type="Pfam" id="PF03448">
    <property type="entry name" value="MgtE_N"/>
    <property type="match status" value="1"/>
</dbReference>
<reference evidence="11" key="1">
    <citation type="journal article" date="2016" name="Microbes Environ.">
        <title>In Situ Gene Expression Responsible for Sulfide Oxidation and CO2 Fixation of an Uncultured Large Sausage-Shaped Aquificae Bacterium in a Sulfidic Hot Spring.</title>
        <authorList>
            <person name="Tamazawa S."/>
            <person name="Yamamoto K."/>
            <person name="Takasaki K."/>
            <person name="Mitani Y."/>
            <person name="Hanada S."/>
            <person name="Kamagata Y."/>
            <person name="Tamaki H."/>
        </authorList>
    </citation>
    <scope>NUCLEOTIDE SEQUENCE</scope>
</reference>
<evidence type="ECO:0000256" key="8">
    <source>
        <dbReference type="PROSITE-ProRule" id="PRU00703"/>
    </source>
</evidence>
<comment type="function">
    <text evidence="9">Acts as a magnesium transporter.</text>
</comment>
<dbReference type="NCBIfam" id="TIGR00400">
    <property type="entry name" value="mgtE"/>
    <property type="match status" value="1"/>
</dbReference>
<evidence type="ECO:0000256" key="9">
    <source>
        <dbReference type="RuleBase" id="RU362011"/>
    </source>
</evidence>
<evidence type="ECO:0000256" key="3">
    <source>
        <dbReference type="ARBA" id="ARBA00022448"/>
    </source>
</evidence>
<evidence type="ECO:0000256" key="6">
    <source>
        <dbReference type="ARBA" id="ARBA00022989"/>
    </source>
</evidence>
<keyword evidence="4 9" id="KW-0812">Transmembrane</keyword>
<dbReference type="InterPro" id="IPR006668">
    <property type="entry name" value="Mg_transptr_MgtE_intracell_dom"/>
</dbReference>
<comment type="subunit">
    <text evidence="9">Homodimer.</text>
</comment>
<proteinExistence type="inferred from homology"/>
<dbReference type="PROSITE" id="PS51371">
    <property type="entry name" value="CBS"/>
    <property type="match status" value="2"/>
</dbReference>
<feature type="transmembrane region" description="Helical" evidence="9">
    <location>
        <begin position="437"/>
        <end position="454"/>
    </location>
</feature>
<dbReference type="PANTHER" id="PTHR43773:SF1">
    <property type="entry name" value="MAGNESIUM TRANSPORTER MGTE"/>
    <property type="match status" value="1"/>
</dbReference>
<organism evidence="11">
    <name type="scientific">uncultured Aquificaceae bacterium</name>
    <dbReference type="NCBI Taxonomy" id="374108"/>
    <lineage>
        <taxon>Bacteria</taxon>
        <taxon>Pseudomonadati</taxon>
        <taxon>Aquificota</taxon>
        <taxon>Aquificia</taxon>
        <taxon>Aquificales</taxon>
        <taxon>Aquificaceae</taxon>
        <taxon>environmental samples</taxon>
    </lineage>
</organism>
<dbReference type="Gene3D" id="3.10.580.10">
    <property type="entry name" value="CBS-domain"/>
    <property type="match status" value="1"/>
</dbReference>
<feature type="transmembrane region" description="Helical" evidence="9">
    <location>
        <begin position="287"/>
        <end position="307"/>
    </location>
</feature>
<keyword evidence="6 9" id="KW-1133">Transmembrane helix</keyword>
<dbReference type="GO" id="GO:0015095">
    <property type="term" value="F:magnesium ion transmembrane transporter activity"/>
    <property type="evidence" value="ECO:0007669"/>
    <property type="project" value="UniProtKB-UniRule"/>
</dbReference>
<evidence type="ECO:0000256" key="5">
    <source>
        <dbReference type="ARBA" id="ARBA00022842"/>
    </source>
</evidence>
<dbReference type="InterPro" id="IPR046342">
    <property type="entry name" value="CBS_dom_sf"/>
</dbReference>
<dbReference type="SMART" id="SM00924">
    <property type="entry name" value="MgtE_N"/>
    <property type="match status" value="1"/>
</dbReference>
<dbReference type="Gene3D" id="1.25.60.10">
    <property type="entry name" value="MgtE N-terminal domain-like"/>
    <property type="match status" value="1"/>
</dbReference>
<dbReference type="EMBL" id="LC145129">
    <property type="protein sequence ID" value="BAU79786.1"/>
    <property type="molecule type" value="Genomic_DNA"/>
</dbReference>
<dbReference type="InterPro" id="IPR036739">
    <property type="entry name" value="SLC41_membr_dom_sf"/>
</dbReference>
<evidence type="ECO:0000259" key="10">
    <source>
        <dbReference type="PROSITE" id="PS51371"/>
    </source>
</evidence>
<dbReference type="InterPro" id="IPR038076">
    <property type="entry name" value="MgtE_N_sf"/>
</dbReference>
<feature type="transmembrane region" description="Helical" evidence="9">
    <location>
        <begin position="319"/>
        <end position="343"/>
    </location>
</feature>
<evidence type="ECO:0000256" key="2">
    <source>
        <dbReference type="ARBA" id="ARBA00009749"/>
    </source>
</evidence>
<evidence type="ECO:0000256" key="1">
    <source>
        <dbReference type="ARBA" id="ARBA00004141"/>
    </source>
</evidence>
<name>A0A146JB73_9AQUI</name>
<comment type="subcellular location">
    <subcellularLocation>
        <location evidence="9">Cell membrane</location>
        <topology evidence="9">Multi-pass membrane protein</topology>
    </subcellularLocation>
    <subcellularLocation>
        <location evidence="1">Membrane</location>
        <topology evidence="1">Multi-pass membrane protein</topology>
    </subcellularLocation>
</comment>
<accession>A0A146JB73</accession>
<feature type="transmembrane region" description="Helical" evidence="9">
    <location>
        <begin position="392"/>
        <end position="417"/>
    </location>
</feature>
<dbReference type="GO" id="GO:0046872">
    <property type="term" value="F:metal ion binding"/>
    <property type="evidence" value="ECO:0007669"/>
    <property type="project" value="UniProtKB-KW"/>
</dbReference>
<dbReference type="CDD" id="cd04606">
    <property type="entry name" value="CBS_pair_Mg_transporter"/>
    <property type="match status" value="1"/>
</dbReference>